<keyword evidence="1" id="KW-0378">Hydrolase</keyword>
<accession>A0A2P8GXQ6</accession>
<dbReference type="SFLD" id="SFLDG01129">
    <property type="entry name" value="C1.5:_HAD__Beta-PGM__Phosphata"/>
    <property type="match status" value="1"/>
</dbReference>
<dbReference type="PANTHER" id="PTHR43481:SF4">
    <property type="entry name" value="GLYCEROL-1-PHOSPHATE PHOSPHOHYDROLASE 1-RELATED"/>
    <property type="match status" value="1"/>
</dbReference>
<dbReference type="InterPro" id="IPR006439">
    <property type="entry name" value="HAD-SF_hydro_IA"/>
</dbReference>
<gene>
    <name evidence="1" type="ORF">CLV49_2370</name>
</gene>
<dbReference type="Pfam" id="PF00702">
    <property type="entry name" value="Hydrolase"/>
    <property type="match status" value="1"/>
</dbReference>
<evidence type="ECO:0000313" key="2">
    <source>
        <dbReference type="Proteomes" id="UP000241203"/>
    </source>
</evidence>
<dbReference type="Proteomes" id="UP000241203">
    <property type="component" value="Unassembled WGS sequence"/>
</dbReference>
<dbReference type="SUPFAM" id="SSF56784">
    <property type="entry name" value="HAD-like"/>
    <property type="match status" value="1"/>
</dbReference>
<dbReference type="InterPro" id="IPR023198">
    <property type="entry name" value="PGP-like_dom2"/>
</dbReference>
<protein>
    <submittedName>
        <fullName evidence="1">HAD superfamily hydrolase (TIGR01509 family)/beta-phosphoglucomutase family hydrolase</fullName>
    </submittedName>
</protein>
<dbReference type="SFLD" id="SFLDS00003">
    <property type="entry name" value="Haloacid_Dehalogenase"/>
    <property type="match status" value="1"/>
</dbReference>
<dbReference type="Gene3D" id="3.40.50.1000">
    <property type="entry name" value="HAD superfamily/HAD-like"/>
    <property type="match status" value="1"/>
</dbReference>
<sequence>MTTIQPEPGNTSLPDLTSYDAILFDLDGVLTPTADVHMHAWKVMFTELFDAWGVAKPYTDDDYYLSLDGMQRYEGVSRLLASRGIDLPWGSPDDAPTAETVCGVGNRKNVVFADILERDGVTAYPGSIAMLDVLEAAGTPKAVVSSSKNAESVLRAAGLRDRFPVVVDGAVAEVEGLPSKPAPDMFLLGATRLGVDPARSVVVEDAASGVAAGVTGGFALVLGVDRGAGPDALLAAGAHLVVPDLSDLLGAAAPSSH</sequence>
<dbReference type="EMBL" id="PYAU01000001">
    <property type="protein sequence ID" value="PSL38741.1"/>
    <property type="molecule type" value="Genomic_DNA"/>
</dbReference>
<dbReference type="InterPro" id="IPR051806">
    <property type="entry name" value="HAD-like_SPP"/>
</dbReference>
<dbReference type="Gene3D" id="1.10.150.240">
    <property type="entry name" value="Putative phosphatase, domain 2"/>
    <property type="match status" value="1"/>
</dbReference>
<comment type="caution">
    <text evidence="1">The sequence shown here is derived from an EMBL/GenBank/DDBJ whole genome shotgun (WGS) entry which is preliminary data.</text>
</comment>
<evidence type="ECO:0000313" key="1">
    <source>
        <dbReference type="EMBL" id="PSL38741.1"/>
    </source>
</evidence>
<dbReference type="PANTHER" id="PTHR43481">
    <property type="entry name" value="FRUCTOSE-1-PHOSPHATE PHOSPHATASE"/>
    <property type="match status" value="1"/>
</dbReference>
<name>A0A2P8GXQ6_9MICO</name>
<organism evidence="1 2">
    <name type="scientific">Labedella gwakjiensis</name>
    <dbReference type="NCBI Taxonomy" id="390269"/>
    <lineage>
        <taxon>Bacteria</taxon>
        <taxon>Bacillati</taxon>
        <taxon>Actinomycetota</taxon>
        <taxon>Actinomycetes</taxon>
        <taxon>Micrococcales</taxon>
        <taxon>Microbacteriaceae</taxon>
        <taxon>Labedella</taxon>
    </lineage>
</organism>
<dbReference type="InterPro" id="IPR036412">
    <property type="entry name" value="HAD-like_sf"/>
</dbReference>
<reference evidence="1 2" key="1">
    <citation type="submission" date="2018-03" db="EMBL/GenBank/DDBJ databases">
        <title>Genomic Encyclopedia of Archaeal and Bacterial Type Strains, Phase II (KMG-II): from individual species to whole genera.</title>
        <authorList>
            <person name="Goeker M."/>
        </authorList>
    </citation>
    <scope>NUCLEOTIDE SEQUENCE [LARGE SCALE GENOMIC DNA]</scope>
    <source>
        <strain evidence="1 2">DSM 21548</strain>
    </source>
</reference>
<proteinExistence type="predicted"/>
<dbReference type="AlphaFoldDB" id="A0A2P8GXQ6"/>
<dbReference type="RefSeq" id="WP_243696596.1">
    <property type="nucleotide sequence ID" value="NZ_PYAU01000001.1"/>
</dbReference>
<dbReference type="GO" id="GO:0050308">
    <property type="term" value="F:sugar-phosphatase activity"/>
    <property type="evidence" value="ECO:0007669"/>
    <property type="project" value="TreeGrafter"/>
</dbReference>
<dbReference type="NCBIfam" id="TIGR01509">
    <property type="entry name" value="HAD-SF-IA-v3"/>
    <property type="match status" value="1"/>
</dbReference>
<dbReference type="InterPro" id="IPR023214">
    <property type="entry name" value="HAD_sf"/>
</dbReference>